<dbReference type="InterPro" id="IPR028098">
    <property type="entry name" value="Glyco_trans_4-like_N"/>
</dbReference>
<protein>
    <submittedName>
        <fullName evidence="3">Glycosyl transferase family 1</fullName>
    </submittedName>
</protein>
<keyword evidence="4" id="KW-1185">Reference proteome</keyword>
<dbReference type="PANTHER" id="PTHR12526">
    <property type="entry name" value="GLYCOSYLTRANSFERASE"/>
    <property type="match status" value="1"/>
</dbReference>
<dbReference type="Gene3D" id="3.40.50.2000">
    <property type="entry name" value="Glycogen Phosphorylase B"/>
    <property type="match status" value="2"/>
</dbReference>
<feature type="domain" description="Glycosyl transferase family 1" evidence="1">
    <location>
        <begin position="182"/>
        <end position="313"/>
    </location>
</feature>
<name>A0A219B7U9_9SPHN</name>
<organism evidence="3 4">
    <name type="scientific">Pacificimonas flava</name>
    <dbReference type="NCBI Taxonomy" id="1234595"/>
    <lineage>
        <taxon>Bacteria</taxon>
        <taxon>Pseudomonadati</taxon>
        <taxon>Pseudomonadota</taxon>
        <taxon>Alphaproteobacteria</taxon>
        <taxon>Sphingomonadales</taxon>
        <taxon>Sphingosinicellaceae</taxon>
        <taxon>Pacificimonas</taxon>
    </lineage>
</organism>
<evidence type="ECO:0000313" key="3">
    <source>
        <dbReference type="EMBL" id="OWV34341.1"/>
    </source>
</evidence>
<dbReference type="Pfam" id="PF13439">
    <property type="entry name" value="Glyco_transf_4"/>
    <property type="match status" value="1"/>
</dbReference>
<dbReference type="Pfam" id="PF00534">
    <property type="entry name" value="Glycos_transf_1"/>
    <property type="match status" value="1"/>
</dbReference>
<dbReference type="OrthoDB" id="9801573at2"/>
<keyword evidence="3" id="KW-0808">Transferase</keyword>
<dbReference type="CDD" id="cd03802">
    <property type="entry name" value="GT4_AviGT4-like"/>
    <property type="match status" value="1"/>
</dbReference>
<dbReference type="SUPFAM" id="SSF53756">
    <property type="entry name" value="UDP-Glycosyltransferase/glycogen phosphorylase"/>
    <property type="match status" value="1"/>
</dbReference>
<dbReference type="AlphaFoldDB" id="A0A219B7U9"/>
<reference evidence="4" key="1">
    <citation type="submission" date="2017-05" db="EMBL/GenBank/DDBJ databases">
        <authorList>
            <person name="Lin X."/>
        </authorList>
    </citation>
    <scope>NUCLEOTIDE SEQUENCE [LARGE SCALE GENOMIC DNA]</scope>
    <source>
        <strain evidence="4">JLT2012</strain>
    </source>
</reference>
<feature type="domain" description="Glycosyltransferase subfamily 4-like N-terminal" evidence="2">
    <location>
        <begin position="25"/>
        <end position="128"/>
    </location>
</feature>
<dbReference type="EMBL" id="NFZT01000001">
    <property type="protein sequence ID" value="OWV34341.1"/>
    <property type="molecule type" value="Genomic_DNA"/>
</dbReference>
<proteinExistence type="predicted"/>
<evidence type="ECO:0000313" key="4">
    <source>
        <dbReference type="Proteomes" id="UP000198462"/>
    </source>
</evidence>
<accession>A0A219B7U9</accession>
<evidence type="ECO:0000259" key="1">
    <source>
        <dbReference type="Pfam" id="PF00534"/>
    </source>
</evidence>
<dbReference type="PANTHER" id="PTHR12526:SF595">
    <property type="entry name" value="BLL5217 PROTEIN"/>
    <property type="match status" value="1"/>
</dbReference>
<dbReference type="InterPro" id="IPR001296">
    <property type="entry name" value="Glyco_trans_1"/>
</dbReference>
<comment type="caution">
    <text evidence="3">The sequence shown here is derived from an EMBL/GenBank/DDBJ whole genome shotgun (WGS) entry which is preliminary data.</text>
</comment>
<dbReference type="GO" id="GO:0016757">
    <property type="term" value="F:glycosyltransferase activity"/>
    <property type="evidence" value="ECO:0007669"/>
    <property type="project" value="InterPro"/>
</dbReference>
<dbReference type="Proteomes" id="UP000198462">
    <property type="component" value="Unassembled WGS sequence"/>
</dbReference>
<evidence type="ECO:0000259" key="2">
    <source>
        <dbReference type="Pfam" id="PF13439"/>
    </source>
</evidence>
<dbReference type="RefSeq" id="WP_088713041.1">
    <property type="nucleotide sequence ID" value="NZ_NFZT01000001.1"/>
</dbReference>
<gene>
    <name evidence="3" type="ORF">B5C34_13320</name>
</gene>
<sequence length="347" mass="37140">MKENRALRIAQLAPMQFPVPPEGHGGTERVIHDLSEELVAAGHEVTLYAAEDSRTSARLVSASRSLRGLCGDEETPGLLTVLEAANLAAAARDAHEFDIIHCHTDAYHLAALGGGPAKLLTTIHWRADGGDRQSLFELFPDMQVAAISQNQSTHIPPANLKGIVPHGIPADRYFPGSGGGHLAFIGRMTDQKRPELAIDIAEAAGHEITLAGTIDPGNPSYFAERVEPRLGGGAHYVGAVNDAEKQQLLGSARALLFPIDWPEPFGLVMIEAMACGTPVIAFRSGSVPEIVEDGVTGFIVDTEAEAVAAVQRLGKLDRLRVRGSFEKRFSSSRMAEGYAALYRSLLD</sequence>